<proteinExistence type="inferred from homology"/>
<dbReference type="OrthoDB" id="542013at2759"/>
<comment type="similarity">
    <text evidence="1">Belongs to the short-chain dehydrogenases/reductases (SDR) family.</text>
</comment>
<dbReference type="Proteomes" id="UP000326198">
    <property type="component" value="Unassembled WGS sequence"/>
</dbReference>
<dbReference type="AlphaFoldDB" id="A0A5N7ATW3"/>
<dbReference type="SUPFAM" id="SSF51735">
    <property type="entry name" value="NAD(P)-binding Rossmann-fold domains"/>
    <property type="match status" value="1"/>
</dbReference>
<dbReference type="PANTHER" id="PTHR43157">
    <property type="entry name" value="PHOSPHATIDYLINOSITOL-GLYCAN BIOSYNTHESIS CLASS F PROTEIN-RELATED"/>
    <property type="match status" value="1"/>
</dbReference>
<dbReference type="EMBL" id="ML736320">
    <property type="protein sequence ID" value="KAE8373292.1"/>
    <property type="molecule type" value="Genomic_DNA"/>
</dbReference>
<reference evidence="3 4" key="1">
    <citation type="submission" date="2019-04" db="EMBL/GenBank/DDBJ databases">
        <title>Friends and foes A comparative genomics studyof 23 Aspergillus species from section Flavi.</title>
        <authorList>
            <consortium name="DOE Joint Genome Institute"/>
            <person name="Kjaerbolling I."/>
            <person name="Vesth T."/>
            <person name="Frisvad J.C."/>
            <person name="Nybo J.L."/>
            <person name="Theobald S."/>
            <person name="Kildgaard S."/>
            <person name="Isbrandt T."/>
            <person name="Kuo A."/>
            <person name="Sato A."/>
            <person name="Lyhne E.K."/>
            <person name="Kogle M.E."/>
            <person name="Wiebenga A."/>
            <person name="Kun R.S."/>
            <person name="Lubbers R.J."/>
            <person name="Makela M.R."/>
            <person name="Barry K."/>
            <person name="Chovatia M."/>
            <person name="Clum A."/>
            <person name="Daum C."/>
            <person name="Haridas S."/>
            <person name="He G."/>
            <person name="LaButti K."/>
            <person name="Lipzen A."/>
            <person name="Mondo S."/>
            <person name="Riley R."/>
            <person name="Salamov A."/>
            <person name="Simmons B.A."/>
            <person name="Magnuson J.K."/>
            <person name="Henrissat B."/>
            <person name="Mortensen U.H."/>
            <person name="Larsen T.O."/>
            <person name="Devries R.P."/>
            <person name="Grigoriev I.V."/>
            <person name="Machida M."/>
            <person name="Baker S.E."/>
            <person name="Andersen M.R."/>
        </authorList>
    </citation>
    <scope>NUCLEOTIDE SEQUENCE [LARGE SCALE GENOMIC DNA]</scope>
    <source>
        <strain evidence="3 4">IBT 29228</strain>
    </source>
</reference>
<dbReference type="Pfam" id="PF00106">
    <property type="entry name" value="adh_short"/>
    <property type="match status" value="1"/>
</dbReference>
<evidence type="ECO:0000256" key="2">
    <source>
        <dbReference type="ARBA" id="ARBA00023002"/>
    </source>
</evidence>
<accession>A0A5N7ATW3</accession>
<evidence type="ECO:0000256" key="1">
    <source>
        <dbReference type="ARBA" id="ARBA00006484"/>
    </source>
</evidence>
<keyword evidence="2" id="KW-0560">Oxidoreductase</keyword>
<gene>
    <name evidence="3" type="ORF">BDV26DRAFT_297071</name>
</gene>
<name>A0A5N7ATW3_9EURO</name>
<sequence>MSKKTPQPTDIDALLGPGPPAGLGKMQIMRWAAKNPPKDPQVSFAGKTVLVTGSNTGLGLEAALKFAAHNAQRVILAVRTPAKGEAAKKRIVAATGCPASSIEVRQLDMSNFASVRSFAQQLDAALPSGLDVALLNAGIAPPQYTVLPSGWEAGLQVNTLSTALLAVMLMPLLKRSALGPGQLTMTGSFAHLYVEAADVPTVDPAHHERVLARISAAQSFHVEKSYNVLKLLTMYIMHGLADEYCRNERGELEVTVNVACPGYCTTDLGRDFPWYISLPTKMMQMYCGRTAEEGSRSLVSATLLGQRGHGVFWTNDTFTTQGEFVTSDQGKKLQAQAWKEIHEICKTEMAK</sequence>
<dbReference type="GO" id="GO:0016491">
    <property type="term" value="F:oxidoreductase activity"/>
    <property type="evidence" value="ECO:0007669"/>
    <property type="project" value="UniProtKB-KW"/>
</dbReference>
<dbReference type="InterPro" id="IPR036291">
    <property type="entry name" value="NAD(P)-bd_dom_sf"/>
</dbReference>
<dbReference type="Gene3D" id="3.40.50.720">
    <property type="entry name" value="NAD(P)-binding Rossmann-like Domain"/>
    <property type="match status" value="1"/>
</dbReference>
<protein>
    <submittedName>
        <fullName evidence="3">NAD(P)-binding protein</fullName>
    </submittedName>
</protein>
<dbReference type="PRINTS" id="PR00081">
    <property type="entry name" value="GDHRDH"/>
</dbReference>
<organism evidence="3 4">
    <name type="scientific">Aspergillus bertholletiae</name>
    <dbReference type="NCBI Taxonomy" id="1226010"/>
    <lineage>
        <taxon>Eukaryota</taxon>
        <taxon>Fungi</taxon>
        <taxon>Dikarya</taxon>
        <taxon>Ascomycota</taxon>
        <taxon>Pezizomycotina</taxon>
        <taxon>Eurotiomycetes</taxon>
        <taxon>Eurotiomycetidae</taxon>
        <taxon>Eurotiales</taxon>
        <taxon>Aspergillaceae</taxon>
        <taxon>Aspergillus</taxon>
        <taxon>Aspergillus subgen. Circumdati</taxon>
    </lineage>
</organism>
<keyword evidence="4" id="KW-1185">Reference proteome</keyword>
<dbReference type="InterPro" id="IPR002347">
    <property type="entry name" value="SDR_fam"/>
</dbReference>
<dbReference type="PANTHER" id="PTHR43157:SF31">
    <property type="entry name" value="PHOSPHATIDYLINOSITOL-GLYCAN BIOSYNTHESIS CLASS F PROTEIN"/>
    <property type="match status" value="1"/>
</dbReference>
<evidence type="ECO:0000313" key="3">
    <source>
        <dbReference type="EMBL" id="KAE8373292.1"/>
    </source>
</evidence>
<evidence type="ECO:0000313" key="4">
    <source>
        <dbReference type="Proteomes" id="UP000326198"/>
    </source>
</evidence>